<dbReference type="InterPro" id="IPR006321">
    <property type="entry name" value="PilT/PilU"/>
</dbReference>
<dbReference type="Gene3D" id="3.40.50.300">
    <property type="entry name" value="P-loop containing nucleotide triphosphate hydrolases"/>
    <property type="match status" value="1"/>
</dbReference>
<dbReference type="PROSITE" id="PS00662">
    <property type="entry name" value="T2SP_E"/>
    <property type="match status" value="1"/>
</dbReference>
<keyword evidence="4" id="KW-1185">Reference proteome</keyword>
<evidence type="ECO:0000256" key="1">
    <source>
        <dbReference type="ARBA" id="ARBA00006611"/>
    </source>
</evidence>
<reference evidence="3 4" key="1">
    <citation type="journal article" date="2010" name="Stand. Genomic Sci.">
        <title>Complete genome sequence of Meiothermus silvanus type strain (VI-R2).</title>
        <authorList>
            <person name="Sikorski J."/>
            <person name="Tindall B.J."/>
            <person name="Lowry S."/>
            <person name="Lucas S."/>
            <person name="Nolan M."/>
            <person name="Copeland A."/>
            <person name="Glavina Del Rio T."/>
            <person name="Tice H."/>
            <person name="Cheng J.F."/>
            <person name="Han C."/>
            <person name="Pitluck S."/>
            <person name="Liolios K."/>
            <person name="Ivanova N."/>
            <person name="Mavromatis K."/>
            <person name="Mikhailova N."/>
            <person name="Pati A."/>
            <person name="Goodwin L."/>
            <person name="Chen A."/>
            <person name="Palaniappan K."/>
            <person name="Land M."/>
            <person name="Hauser L."/>
            <person name="Chang Y.J."/>
            <person name="Jeffries C.D."/>
            <person name="Rohde M."/>
            <person name="Goker M."/>
            <person name="Woyke T."/>
            <person name="Bristow J."/>
            <person name="Eisen J.A."/>
            <person name="Markowitz V."/>
            <person name="Hugenholtz P."/>
            <person name="Kyrpides N.C."/>
            <person name="Klenk H.P."/>
            <person name="Lapidus A."/>
        </authorList>
    </citation>
    <scope>NUCLEOTIDE SEQUENCE [LARGE SCALE GENOMIC DNA]</scope>
    <source>
        <strain evidence="4">ATCC 700542 / DSM 9946 / VI-R2</strain>
        <plasmid evidence="4">Plasmid pMESIL02</plasmid>
    </source>
</reference>
<dbReference type="InterPro" id="IPR001482">
    <property type="entry name" value="T2SS/T4SS_dom"/>
</dbReference>
<dbReference type="CDD" id="cd01131">
    <property type="entry name" value="PilT"/>
    <property type="match status" value="1"/>
</dbReference>
<organism evidence="3 4">
    <name type="scientific">Allomeiothermus silvanus (strain ATCC 700542 / DSM 9946 / NBRC 106475 / NCIMB 13440 / VI-R2)</name>
    <name type="common">Thermus silvanus</name>
    <dbReference type="NCBI Taxonomy" id="526227"/>
    <lineage>
        <taxon>Bacteria</taxon>
        <taxon>Thermotogati</taxon>
        <taxon>Deinococcota</taxon>
        <taxon>Deinococci</taxon>
        <taxon>Thermales</taxon>
        <taxon>Thermaceae</taxon>
        <taxon>Allomeiothermus</taxon>
    </lineage>
</organism>
<dbReference type="InterPro" id="IPR050921">
    <property type="entry name" value="T4SS_GSP_E_ATPase"/>
</dbReference>
<dbReference type="HOGENOM" id="CLU_013446_4_0_0"/>
<dbReference type="InterPro" id="IPR003593">
    <property type="entry name" value="AAA+_ATPase"/>
</dbReference>
<dbReference type="SUPFAM" id="SSF52540">
    <property type="entry name" value="P-loop containing nucleoside triphosphate hydrolases"/>
    <property type="match status" value="1"/>
</dbReference>
<dbReference type="Proteomes" id="UP000001916">
    <property type="component" value="Plasmid pMESIL02"/>
</dbReference>
<dbReference type="OrthoDB" id="9808272at2"/>
<dbReference type="SMART" id="SM00382">
    <property type="entry name" value="AAA"/>
    <property type="match status" value="1"/>
</dbReference>
<geneLocation type="plasmid" evidence="3 4">
    <name>pMESIL02</name>
</geneLocation>
<protein>
    <submittedName>
        <fullName evidence="3">Twitching motility protein</fullName>
    </submittedName>
</protein>
<dbReference type="KEGG" id="msv:Mesil_3586"/>
<dbReference type="NCBIfam" id="TIGR01420">
    <property type="entry name" value="pilT_fam"/>
    <property type="match status" value="1"/>
</dbReference>
<comment type="similarity">
    <text evidence="1">Belongs to the GSP E family.</text>
</comment>
<dbReference type="RefSeq" id="WP_013159850.1">
    <property type="nucleotide sequence ID" value="NC_014214.1"/>
</dbReference>
<proteinExistence type="inferred from homology"/>
<dbReference type="AlphaFoldDB" id="D7BJM0"/>
<dbReference type="InterPro" id="IPR027417">
    <property type="entry name" value="P-loop_NTPase"/>
</dbReference>
<evidence type="ECO:0000259" key="2">
    <source>
        <dbReference type="PROSITE" id="PS00662"/>
    </source>
</evidence>
<gene>
    <name evidence="3" type="ORF">Mesil_3586</name>
</gene>
<sequence length="377" mass="42034">MTTRGTASVAFTDLLLQAMDMEASDVILKPGMAPIARVHGELRPIPWTEREYFQGNEIEDAIRALLNLGDSESPLGQRHPMENEREIRWKEQKSLDFSFYLRRAGRFRVHVYMDRGRWCAVIRTIPSEIRSLEELGLPEQLFDLVQKPRGLFLVTGPTGSGKSTTLNTLVDFLNQHFAKHIVTIEDPIEFHHVDKRSVISQREVGGDTISFKQALKDALRENPDVILVGEMRDLETIAAALTAAETGHLVMGTLHTKGAPDTISRILDAFPPEQQAQVAVQLASNLVGVVSQQLVPRADKPGRIAAYELLINNPAVANNIRERKGANEMRSNLSTAREVFVQMDASLANLVKRGIISLAAAEARAYEPKEIHRLINL</sequence>
<dbReference type="EMBL" id="CP002044">
    <property type="protein sequence ID" value="ADH65376.1"/>
    <property type="molecule type" value="Genomic_DNA"/>
</dbReference>
<dbReference type="PANTHER" id="PTHR30486:SF16">
    <property type="entry name" value="TWITCHING MOTILITY PROTEIN PILT"/>
    <property type="match status" value="1"/>
</dbReference>
<feature type="domain" description="Bacterial type II secretion system protein E" evidence="2">
    <location>
        <begin position="219"/>
        <end position="233"/>
    </location>
</feature>
<name>D7BJM0_ALLS1</name>
<accession>D7BJM0</accession>
<dbReference type="Gene3D" id="3.30.450.90">
    <property type="match status" value="1"/>
</dbReference>
<dbReference type="GO" id="GO:0005524">
    <property type="term" value="F:ATP binding"/>
    <property type="evidence" value="ECO:0007669"/>
    <property type="project" value="InterPro"/>
</dbReference>
<dbReference type="PANTHER" id="PTHR30486">
    <property type="entry name" value="TWITCHING MOTILITY PROTEIN PILT"/>
    <property type="match status" value="1"/>
</dbReference>
<evidence type="ECO:0000313" key="4">
    <source>
        <dbReference type="Proteomes" id="UP000001916"/>
    </source>
</evidence>
<dbReference type="Pfam" id="PF00437">
    <property type="entry name" value="T2SSE"/>
    <property type="match status" value="1"/>
</dbReference>
<evidence type="ECO:0000313" key="3">
    <source>
        <dbReference type="EMBL" id="ADH65376.1"/>
    </source>
</evidence>
<keyword evidence="3" id="KW-0614">Plasmid</keyword>
<dbReference type="GO" id="GO:0016887">
    <property type="term" value="F:ATP hydrolysis activity"/>
    <property type="evidence" value="ECO:0007669"/>
    <property type="project" value="InterPro"/>
</dbReference>